<dbReference type="Proteomes" id="UP000051977">
    <property type="component" value="Unassembled WGS sequence"/>
</dbReference>
<feature type="transmembrane region" description="Helical" evidence="1">
    <location>
        <begin position="382"/>
        <end position="401"/>
    </location>
</feature>
<dbReference type="PANTHER" id="PTHR38454">
    <property type="entry name" value="INTEGRAL MEMBRANE PROTEIN-RELATED"/>
    <property type="match status" value="1"/>
</dbReference>
<feature type="transmembrane region" description="Helical" evidence="1">
    <location>
        <begin position="187"/>
        <end position="207"/>
    </location>
</feature>
<proteinExistence type="predicted"/>
<keyword evidence="1" id="KW-0472">Membrane</keyword>
<evidence type="ECO:0000313" key="2">
    <source>
        <dbReference type="EMBL" id="KRL17305.1"/>
    </source>
</evidence>
<feature type="transmembrane region" description="Helical" evidence="1">
    <location>
        <begin position="93"/>
        <end position="114"/>
    </location>
</feature>
<keyword evidence="1" id="KW-1133">Transmembrane helix</keyword>
<comment type="caution">
    <text evidence="2">The sequence shown here is derived from an EMBL/GenBank/DDBJ whole genome shotgun (WGS) entry which is preliminary data.</text>
</comment>
<feature type="transmembrane region" description="Helical" evidence="1">
    <location>
        <begin position="62"/>
        <end position="81"/>
    </location>
</feature>
<protein>
    <submittedName>
        <fullName evidence="2">Bacterial membrane protein YfhO</fullName>
    </submittedName>
</protein>
<feature type="transmembrane region" description="Helical" evidence="1">
    <location>
        <begin position="251"/>
        <end position="271"/>
    </location>
</feature>
<feature type="transmembrane region" description="Helical" evidence="1">
    <location>
        <begin position="408"/>
        <end position="426"/>
    </location>
</feature>
<gene>
    <name evidence="2" type="ORF">FD12_GL001822</name>
</gene>
<feature type="transmembrane region" description="Helical" evidence="1">
    <location>
        <begin position="283"/>
        <end position="303"/>
    </location>
</feature>
<name>A0ABR5PE94_9LACO</name>
<accession>A0ABR5PE94</accession>
<feature type="transmembrane region" description="Helical" evidence="1">
    <location>
        <begin position="776"/>
        <end position="800"/>
    </location>
</feature>
<dbReference type="InterPro" id="IPR018580">
    <property type="entry name" value="Uncharacterised_YfhO"/>
</dbReference>
<evidence type="ECO:0000313" key="3">
    <source>
        <dbReference type="Proteomes" id="UP000051977"/>
    </source>
</evidence>
<dbReference type="PANTHER" id="PTHR38454:SF1">
    <property type="entry name" value="INTEGRAL MEMBRANE PROTEIN"/>
    <property type="match status" value="1"/>
</dbReference>
<keyword evidence="1" id="KW-0812">Transmembrane</keyword>
<feature type="transmembrane region" description="Helical" evidence="1">
    <location>
        <begin position="345"/>
        <end position="362"/>
    </location>
</feature>
<reference evidence="2 3" key="1">
    <citation type="journal article" date="2015" name="Genome Announc.">
        <title>Expanding the biotechnology potential of lactobacilli through comparative genomics of 213 strains and associated genera.</title>
        <authorList>
            <person name="Sun Z."/>
            <person name="Harris H.M."/>
            <person name="McCann A."/>
            <person name="Guo C."/>
            <person name="Argimon S."/>
            <person name="Zhang W."/>
            <person name="Yang X."/>
            <person name="Jeffery I.B."/>
            <person name="Cooney J.C."/>
            <person name="Kagawa T.F."/>
            <person name="Liu W."/>
            <person name="Song Y."/>
            <person name="Salvetti E."/>
            <person name="Wrobel A."/>
            <person name="Rasinkangas P."/>
            <person name="Parkhill J."/>
            <person name="Rea M.C."/>
            <person name="O'Sullivan O."/>
            <person name="Ritari J."/>
            <person name="Douillard F.P."/>
            <person name="Paul Ross R."/>
            <person name="Yang R."/>
            <person name="Briner A.E."/>
            <person name="Felis G.E."/>
            <person name="de Vos W.M."/>
            <person name="Barrangou R."/>
            <person name="Klaenhammer T.R."/>
            <person name="Caufield P.W."/>
            <person name="Cui Y."/>
            <person name="Zhang H."/>
            <person name="O'Toole P.W."/>
        </authorList>
    </citation>
    <scope>NUCLEOTIDE SEQUENCE [LARGE SCALE GENOMIC DNA]</scope>
    <source>
        <strain evidence="2 3">DSM 19907</strain>
    </source>
</reference>
<dbReference type="EMBL" id="AZEI01000029">
    <property type="protein sequence ID" value="KRL17305.1"/>
    <property type="molecule type" value="Genomic_DNA"/>
</dbReference>
<organism evidence="2 3">
    <name type="scientific">Lentilactobacillus rapi DSM 19907 = JCM 15042</name>
    <dbReference type="NCBI Taxonomy" id="1423795"/>
    <lineage>
        <taxon>Bacteria</taxon>
        <taxon>Bacillati</taxon>
        <taxon>Bacillota</taxon>
        <taxon>Bacilli</taxon>
        <taxon>Lactobacillales</taxon>
        <taxon>Lactobacillaceae</taxon>
        <taxon>Lentilactobacillus</taxon>
    </lineage>
</organism>
<dbReference type="Pfam" id="PF09586">
    <property type="entry name" value="YfhO"/>
    <property type="match status" value="1"/>
</dbReference>
<evidence type="ECO:0000256" key="1">
    <source>
        <dbReference type="SAM" id="Phobius"/>
    </source>
</evidence>
<sequence length="813" mass="91011">MGAQYSPFFSYLRHAIMTNQFSFFSFSAGIGENVFPLISYYLFSPFNLLLLLFSTSQVPTAVTYILILKITAIAMTMSFFLSSHFKRTDWMIVTFAVAFSLCGYITANFVNIMWLDGLIYLPLVCHGIDRIVNHKTGTQLFIWLTICILSNYYIGYMVGIFSIIYAISSVIMATHGGFSLKQFVKPFVLTEVCAILTSSVVLLPSALGMLQTAKTAPKSISSLTYASRPQFGPEIFSGIGIGSQTYTNRLLHSPAIFSSIAISLLVCAYFVQPSISRRHKLGTGFSLIILILSMLIGPINLAWHMFSEPSGSPFRYSFLLSFVMVTMAYESWINHPNLIPNRAKLLIMALVISLLVAGFLFIRWGSSSPLNSYLALQPNSFPILIVNIGLVLVFSGFLFLSNQRLYQLAVGILVLAEMGTNFIYTLRSEPFGNQQTYQDTVTQESKKLSPYTNPQPTLYRINVMSSQLAPAFQENYLGYNDAMLFNFNGIQEYSSTLNESTRETLKMFGLFSKNQRRISNAGITAIANMLLGVKYTISKPSLPKLNQTYIGMGFPVSNQFMTAKLRQGYIFSNLETILQSINRSSTPYLIKAPIVQQKRSQTSGADHFRYSFKINPKVSGPLYLDTSDKTFDYSTITINGTHLSTISNTLHKRYLVKLGSVKKGVPLIVSGSTQDRGLAKRVHFQSLNTAQLKQLAAKLATESFQPTMRQNQIHGTITRTNSNQNWLYTAIPYDAGWSIKVNNRQVSYRKVLRNFIAIPLKTTTSKISMVYHVPGLMSGVLISLFGLISYFSHVILTVILPKQKWRHLGQATN</sequence>
<feature type="transmembrane region" description="Helical" evidence="1">
    <location>
        <begin position="140"/>
        <end position="167"/>
    </location>
</feature>
<keyword evidence="3" id="KW-1185">Reference proteome</keyword>
<feature type="transmembrane region" description="Helical" evidence="1">
    <location>
        <begin position="315"/>
        <end position="333"/>
    </location>
</feature>
<feature type="transmembrane region" description="Helical" evidence="1">
    <location>
        <begin position="21"/>
        <end position="42"/>
    </location>
</feature>